<sequence>MKDRIFKFVIDVLDYLDKLPRTPVNRVIIGQCARSSTSIGANYEEADSGHTKKDFSYKMEIMRKEAKETRYWLKVSLVKNPKTNPDKCESLRDECLQLIRIFSTIINKSK</sequence>
<proteinExistence type="predicted"/>
<reference evidence="1 2" key="1">
    <citation type="journal article" date="2016" name="Nat. Commun.">
        <title>Thousands of microbial genomes shed light on interconnected biogeochemical processes in an aquifer system.</title>
        <authorList>
            <person name="Anantharaman K."/>
            <person name="Brown C.T."/>
            <person name="Hug L.A."/>
            <person name="Sharon I."/>
            <person name="Castelle C.J."/>
            <person name="Probst A.J."/>
            <person name="Thomas B.C."/>
            <person name="Singh A."/>
            <person name="Wilkins M.J."/>
            <person name="Karaoz U."/>
            <person name="Brodie E.L."/>
            <person name="Williams K.H."/>
            <person name="Hubbard S.S."/>
            <person name="Banfield J.F."/>
        </authorList>
    </citation>
    <scope>NUCLEOTIDE SEQUENCE [LARGE SCALE GENOMIC DNA]</scope>
</reference>
<dbReference type="AlphaFoldDB" id="A0A1F8BII1"/>
<dbReference type="EMBL" id="MGHH01000015">
    <property type="protein sequence ID" value="OGM63842.1"/>
    <property type="molecule type" value="Genomic_DNA"/>
</dbReference>
<dbReference type="SUPFAM" id="SSF158446">
    <property type="entry name" value="IVS-encoded protein-like"/>
    <property type="match status" value="1"/>
</dbReference>
<dbReference type="InterPro" id="IPR036583">
    <property type="entry name" value="23S_rRNA_IVS_sf"/>
</dbReference>
<dbReference type="PIRSF" id="PIRSF035652">
    <property type="entry name" value="CHP02436"/>
    <property type="match status" value="1"/>
</dbReference>
<dbReference type="PANTHER" id="PTHR38471">
    <property type="entry name" value="FOUR HELIX BUNDLE PROTEIN"/>
    <property type="match status" value="1"/>
</dbReference>
<gene>
    <name evidence="1" type="ORF">A2893_02120</name>
</gene>
<dbReference type="Proteomes" id="UP000176725">
    <property type="component" value="Unassembled WGS sequence"/>
</dbReference>
<dbReference type="NCBIfam" id="TIGR02436">
    <property type="entry name" value="four helix bundle protein"/>
    <property type="match status" value="1"/>
</dbReference>
<evidence type="ECO:0008006" key="3">
    <source>
        <dbReference type="Google" id="ProtNLM"/>
    </source>
</evidence>
<evidence type="ECO:0000313" key="2">
    <source>
        <dbReference type="Proteomes" id="UP000176725"/>
    </source>
</evidence>
<dbReference type="STRING" id="1802521.A2893_02120"/>
<dbReference type="InterPro" id="IPR012657">
    <property type="entry name" value="23S_rRNA-intervening_sequence"/>
</dbReference>
<dbReference type="Pfam" id="PF05635">
    <property type="entry name" value="23S_rRNA_IVP"/>
    <property type="match status" value="1"/>
</dbReference>
<dbReference type="PANTHER" id="PTHR38471:SF2">
    <property type="entry name" value="FOUR HELIX BUNDLE PROTEIN"/>
    <property type="match status" value="1"/>
</dbReference>
<evidence type="ECO:0000313" key="1">
    <source>
        <dbReference type="EMBL" id="OGM63842.1"/>
    </source>
</evidence>
<dbReference type="Gene3D" id="1.20.1440.60">
    <property type="entry name" value="23S rRNA-intervening sequence"/>
    <property type="match status" value="1"/>
</dbReference>
<organism evidence="1 2">
    <name type="scientific">Candidatus Woesebacteria bacterium RIFCSPLOWO2_01_FULL_39_25</name>
    <dbReference type="NCBI Taxonomy" id="1802521"/>
    <lineage>
        <taxon>Bacteria</taxon>
        <taxon>Candidatus Woeseibacteriota</taxon>
    </lineage>
</organism>
<comment type="caution">
    <text evidence="1">The sequence shown here is derived from an EMBL/GenBank/DDBJ whole genome shotgun (WGS) entry which is preliminary data.</text>
</comment>
<name>A0A1F8BII1_9BACT</name>
<protein>
    <recommendedName>
        <fullName evidence="3">Four helix bundle protein</fullName>
    </recommendedName>
</protein>
<accession>A0A1F8BII1</accession>